<comment type="pathway">
    <text evidence="2 7">Isoprenoid biosynthesis; isopentenyl diphosphate biosynthesis via DXP pathway; isopentenyl diphosphate from 1-deoxy-D-xylulose 5-phosphate: step 2/6.</text>
</comment>
<feature type="site" description="Positions MEP for the nucleophilic attack" evidence="7">
    <location>
        <position position="208"/>
    </location>
</feature>
<reference evidence="8" key="2">
    <citation type="submission" date="2021-04" db="EMBL/GenBank/DDBJ databases">
        <authorList>
            <person name="Gilroy R."/>
        </authorList>
    </citation>
    <scope>NUCLEOTIDE SEQUENCE</scope>
    <source>
        <strain evidence="8">687</strain>
    </source>
</reference>
<evidence type="ECO:0000313" key="8">
    <source>
        <dbReference type="EMBL" id="MBU3825872.1"/>
    </source>
</evidence>
<dbReference type="GO" id="GO:0019288">
    <property type="term" value="P:isopentenyl diphosphate biosynthetic process, methylerythritol 4-phosphate pathway"/>
    <property type="evidence" value="ECO:0007669"/>
    <property type="project" value="UniProtKB-UniRule"/>
</dbReference>
<dbReference type="EMBL" id="JAHLFG010000001">
    <property type="protein sequence ID" value="MBU3825872.1"/>
    <property type="molecule type" value="Genomic_DNA"/>
</dbReference>
<keyword evidence="6 7" id="KW-0414">Isoprene biosynthesis</keyword>
<evidence type="ECO:0000256" key="7">
    <source>
        <dbReference type="HAMAP-Rule" id="MF_00108"/>
    </source>
</evidence>
<comment type="similarity">
    <text evidence="3 7">Belongs to the IspD/TarI cytidylyltransferase family. IspD subfamily.</text>
</comment>
<feature type="site" description="Positions MEP for the nucleophilic attack" evidence="7">
    <location>
        <position position="152"/>
    </location>
</feature>
<dbReference type="PROSITE" id="PS01295">
    <property type="entry name" value="ISPD"/>
    <property type="match status" value="1"/>
</dbReference>
<accession>A0A9E2NR99</accession>
<dbReference type="PANTHER" id="PTHR32125:SF4">
    <property type="entry name" value="2-C-METHYL-D-ERYTHRITOL 4-PHOSPHATE CYTIDYLYLTRANSFERASE, CHLOROPLASTIC"/>
    <property type="match status" value="1"/>
</dbReference>
<comment type="function">
    <text evidence="7">Catalyzes the formation of 4-diphosphocytidyl-2-C-methyl-D-erythritol from CTP and 2-C-methyl-D-erythritol 4-phosphate (MEP).</text>
</comment>
<evidence type="ECO:0000256" key="6">
    <source>
        <dbReference type="ARBA" id="ARBA00023229"/>
    </source>
</evidence>
<dbReference type="Gene3D" id="3.90.550.10">
    <property type="entry name" value="Spore Coat Polysaccharide Biosynthesis Protein SpsA, Chain A"/>
    <property type="match status" value="1"/>
</dbReference>
<evidence type="ECO:0000256" key="2">
    <source>
        <dbReference type="ARBA" id="ARBA00004787"/>
    </source>
</evidence>
<dbReference type="Pfam" id="PF01128">
    <property type="entry name" value="IspD"/>
    <property type="match status" value="1"/>
</dbReference>
<dbReference type="InterPro" id="IPR050088">
    <property type="entry name" value="IspD/TarI_cytidylyltransf_bact"/>
</dbReference>
<dbReference type="SUPFAM" id="SSF53448">
    <property type="entry name" value="Nucleotide-diphospho-sugar transferases"/>
    <property type="match status" value="1"/>
</dbReference>
<evidence type="ECO:0000256" key="4">
    <source>
        <dbReference type="ARBA" id="ARBA00022679"/>
    </source>
</evidence>
<dbReference type="FunFam" id="3.90.550.10:FF:000003">
    <property type="entry name" value="2-C-methyl-D-erythritol 4-phosphate cytidylyltransferase"/>
    <property type="match status" value="1"/>
</dbReference>
<evidence type="ECO:0000256" key="3">
    <source>
        <dbReference type="ARBA" id="ARBA00009789"/>
    </source>
</evidence>
<dbReference type="HAMAP" id="MF_00108">
    <property type="entry name" value="IspD"/>
    <property type="match status" value="1"/>
</dbReference>
<reference evidence="8" key="1">
    <citation type="journal article" date="2021" name="PeerJ">
        <title>Extensive microbial diversity within the chicken gut microbiome revealed by metagenomics and culture.</title>
        <authorList>
            <person name="Gilroy R."/>
            <person name="Ravi A."/>
            <person name="Getino M."/>
            <person name="Pursley I."/>
            <person name="Horton D.L."/>
            <person name="Alikhan N.F."/>
            <person name="Baker D."/>
            <person name="Gharbi K."/>
            <person name="Hall N."/>
            <person name="Watson M."/>
            <person name="Adriaenssens E.M."/>
            <person name="Foster-Nyarko E."/>
            <person name="Jarju S."/>
            <person name="Secka A."/>
            <person name="Antonio M."/>
            <person name="Oren A."/>
            <person name="Chaudhuri R.R."/>
            <person name="La Ragione R."/>
            <person name="Hildebrand F."/>
            <person name="Pallen M.J."/>
        </authorList>
    </citation>
    <scope>NUCLEOTIDE SEQUENCE</scope>
    <source>
        <strain evidence="8">687</strain>
    </source>
</reference>
<feature type="site" description="Transition state stabilizer" evidence="7">
    <location>
        <position position="16"/>
    </location>
</feature>
<feature type="site" description="Transition state stabilizer" evidence="7">
    <location>
        <position position="23"/>
    </location>
</feature>
<dbReference type="InterPro" id="IPR001228">
    <property type="entry name" value="IspD"/>
</dbReference>
<comment type="caution">
    <text evidence="8">The sequence shown here is derived from an EMBL/GenBank/DDBJ whole genome shotgun (WGS) entry which is preliminary data.</text>
</comment>
<name>A0A9E2NR99_9GAMM</name>
<keyword evidence="4 7" id="KW-0808">Transferase</keyword>
<proteinExistence type="inferred from homology"/>
<sequence>MQLFDAVVPAAGVGRRMGSTVPKQYLELLPGKCILELTLEKLLNYPAIHQVIVALSADDKLFSTLSISKHPRLYTVTGGAERADSVLCGLKATQTKWVLVHDAARPLISTADLDALTQACLAEDCGGILALRSVDTLKLSTASQTIARTVPREQIWRAQTPQCFKREQLLQALTQASAQGLKVTDEASALEVMGMPCQLVPGSALNFKITTPEDLLLAKAILSYGS</sequence>
<dbReference type="InterPro" id="IPR029044">
    <property type="entry name" value="Nucleotide-diphossugar_trans"/>
</dbReference>
<dbReference type="AlphaFoldDB" id="A0A9E2NR99"/>
<dbReference type="InterPro" id="IPR034683">
    <property type="entry name" value="IspD/TarI"/>
</dbReference>
<dbReference type="NCBIfam" id="TIGR00453">
    <property type="entry name" value="ispD"/>
    <property type="match status" value="1"/>
</dbReference>
<evidence type="ECO:0000313" key="9">
    <source>
        <dbReference type="Proteomes" id="UP000824150"/>
    </source>
</evidence>
<gene>
    <name evidence="7 8" type="primary">ispD</name>
    <name evidence="8" type="ORF">IAA31_00035</name>
</gene>
<dbReference type="Proteomes" id="UP000824150">
    <property type="component" value="Unassembled WGS sequence"/>
</dbReference>
<dbReference type="InterPro" id="IPR018294">
    <property type="entry name" value="ISPD_synthase_CS"/>
</dbReference>
<dbReference type="PANTHER" id="PTHR32125">
    <property type="entry name" value="2-C-METHYL-D-ERYTHRITOL 4-PHOSPHATE CYTIDYLYLTRANSFERASE, CHLOROPLASTIC"/>
    <property type="match status" value="1"/>
</dbReference>
<evidence type="ECO:0000256" key="5">
    <source>
        <dbReference type="ARBA" id="ARBA00022695"/>
    </source>
</evidence>
<protein>
    <recommendedName>
        <fullName evidence="7">2-C-methyl-D-erythritol 4-phosphate cytidylyltransferase</fullName>
        <ecNumber evidence="7">2.7.7.60</ecNumber>
    </recommendedName>
    <alternativeName>
        <fullName evidence="7">4-diphosphocytidyl-2C-methyl-D-erythritol synthase</fullName>
    </alternativeName>
    <alternativeName>
        <fullName evidence="7">MEP cytidylyltransferase</fullName>
        <shortName evidence="7">MCT</shortName>
    </alternativeName>
</protein>
<organism evidence="8 9">
    <name type="scientific">Candidatus Anaerobiospirillum merdipullorum</name>
    <dbReference type="NCBI Taxonomy" id="2838450"/>
    <lineage>
        <taxon>Bacteria</taxon>
        <taxon>Pseudomonadati</taxon>
        <taxon>Pseudomonadota</taxon>
        <taxon>Gammaproteobacteria</taxon>
        <taxon>Aeromonadales</taxon>
        <taxon>Succinivibrionaceae</taxon>
        <taxon>Anaerobiospirillum</taxon>
    </lineage>
</organism>
<dbReference type="EC" id="2.7.7.60" evidence="7"/>
<keyword evidence="5 7" id="KW-0548">Nucleotidyltransferase</keyword>
<comment type="catalytic activity">
    <reaction evidence="1 7">
        <text>2-C-methyl-D-erythritol 4-phosphate + CTP + H(+) = 4-CDP-2-C-methyl-D-erythritol + diphosphate</text>
        <dbReference type="Rhea" id="RHEA:13429"/>
        <dbReference type="ChEBI" id="CHEBI:15378"/>
        <dbReference type="ChEBI" id="CHEBI:33019"/>
        <dbReference type="ChEBI" id="CHEBI:37563"/>
        <dbReference type="ChEBI" id="CHEBI:57823"/>
        <dbReference type="ChEBI" id="CHEBI:58262"/>
        <dbReference type="EC" id="2.7.7.60"/>
    </reaction>
</comment>
<evidence type="ECO:0000256" key="1">
    <source>
        <dbReference type="ARBA" id="ARBA00001282"/>
    </source>
</evidence>
<dbReference type="CDD" id="cd02516">
    <property type="entry name" value="CDP-ME_synthetase"/>
    <property type="match status" value="1"/>
</dbReference>
<dbReference type="GO" id="GO:0050518">
    <property type="term" value="F:2-C-methyl-D-erythritol 4-phosphate cytidylyltransferase activity"/>
    <property type="evidence" value="ECO:0007669"/>
    <property type="project" value="UniProtKB-UniRule"/>
</dbReference>